<feature type="signal peptide" evidence="2">
    <location>
        <begin position="1"/>
        <end position="20"/>
    </location>
</feature>
<gene>
    <name evidence="3" type="ORF">EYF80_063578</name>
</gene>
<dbReference type="AlphaFoldDB" id="A0A4Z2EC27"/>
<evidence type="ECO:0000256" key="2">
    <source>
        <dbReference type="SAM" id="SignalP"/>
    </source>
</evidence>
<proteinExistence type="predicted"/>
<accession>A0A4Z2EC27</accession>
<keyword evidence="2" id="KW-0732">Signal</keyword>
<protein>
    <submittedName>
        <fullName evidence="3">Uncharacterized protein</fullName>
    </submittedName>
</protein>
<evidence type="ECO:0000313" key="3">
    <source>
        <dbReference type="EMBL" id="TNN26285.1"/>
    </source>
</evidence>
<dbReference type="Proteomes" id="UP000314294">
    <property type="component" value="Unassembled WGS sequence"/>
</dbReference>
<feature type="region of interest" description="Disordered" evidence="1">
    <location>
        <begin position="27"/>
        <end position="84"/>
    </location>
</feature>
<evidence type="ECO:0000256" key="1">
    <source>
        <dbReference type="SAM" id="MobiDB-lite"/>
    </source>
</evidence>
<sequence length="126" mass="13441">MCTSPPGGPALLLWTRSTAALSVVLNPGQHHGPQVANEMEIDDPTTVTPSSSQQEDVGSLTSQPRRAADPQRVGGVGFTRRPGVMRTCQHLVSRGGPETAPLPNRGPPPRLRLVVVLSRPGIRRSR</sequence>
<evidence type="ECO:0000313" key="4">
    <source>
        <dbReference type="Proteomes" id="UP000314294"/>
    </source>
</evidence>
<comment type="caution">
    <text evidence="3">The sequence shown here is derived from an EMBL/GenBank/DDBJ whole genome shotgun (WGS) entry which is preliminary data.</text>
</comment>
<keyword evidence="4" id="KW-1185">Reference proteome</keyword>
<feature type="compositionally biased region" description="Polar residues" evidence="1">
    <location>
        <begin position="45"/>
        <end position="64"/>
    </location>
</feature>
<reference evidence="3 4" key="1">
    <citation type="submission" date="2019-03" db="EMBL/GenBank/DDBJ databases">
        <title>First draft genome of Liparis tanakae, snailfish: a comprehensive survey of snailfish specific genes.</title>
        <authorList>
            <person name="Kim W."/>
            <person name="Song I."/>
            <person name="Jeong J.-H."/>
            <person name="Kim D."/>
            <person name="Kim S."/>
            <person name="Ryu S."/>
            <person name="Song J.Y."/>
            <person name="Lee S.K."/>
        </authorList>
    </citation>
    <scope>NUCLEOTIDE SEQUENCE [LARGE SCALE GENOMIC DNA]</scope>
    <source>
        <tissue evidence="3">Muscle</tissue>
    </source>
</reference>
<organism evidence="3 4">
    <name type="scientific">Liparis tanakae</name>
    <name type="common">Tanaka's snailfish</name>
    <dbReference type="NCBI Taxonomy" id="230148"/>
    <lineage>
        <taxon>Eukaryota</taxon>
        <taxon>Metazoa</taxon>
        <taxon>Chordata</taxon>
        <taxon>Craniata</taxon>
        <taxon>Vertebrata</taxon>
        <taxon>Euteleostomi</taxon>
        <taxon>Actinopterygii</taxon>
        <taxon>Neopterygii</taxon>
        <taxon>Teleostei</taxon>
        <taxon>Neoteleostei</taxon>
        <taxon>Acanthomorphata</taxon>
        <taxon>Eupercaria</taxon>
        <taxon>Perciformes</taxon>
        <taxon>Cottioidei</taxon>
        <taxon>Cottales</taxon>
        <taxon>Liparidae</taxon>
        <taxon>Liparis</taxon>
    </lineage>
</organism>
<dbReference type="EMBL" id="SRLO01010556">
    <property type="protein sequence ID" value="TNN26285.1"/>
    <property type="molecule type" value="Genomic_DNA"/>
</dbReference>
<name>A0A4Z2EC27_9TELE</name>
<feature type="chain" id="PRO_5021359818" evidence="2">
    <location>
        <begin position="21"/>
        <end position="126"/>
    </location>
</feature>